<protein>
    <submittedName>
        <fullName evidence="1">Uncharacterized protein</fullName>
    </submittedName>
</protein>
<name>A0A8H6Z7T9_9AGAR</name>
<comment type="caution">
    <text evidence="1">The sequence shown here is derived from an EMBL/GenBank/DDBJ whole genome shotgun (WGS) entry which is preliminary data.</text>
</comment>
<sequence>MFSLSTSVDPRSANSLVSLDWILSSGIATHKSVASGILTFPYGDSVCSMHMDFSLTTSLPYGLILGIDWLFFCRQTLPQPSFHLSCGDFCPVPQSSLYSSAMDTDTHASVTHHATRHGCSGICDEPLVCRCPSTSNSQLSDTSMTDLPSLKLLYDIFLGHHSTCTRISVFHADLYTIQRSLDLHAIPHTVLIT</sequence>
<dbReference type="AlphaFoldDB" id="A0A8H6Z7T9"/>
<gene>
    <name evidence="1" type="ORF">MVEN_00050300</name>
</gene>
<evidence type="ECO:0000313" key="2">
    <source>
        <dbReference type="Proteomes" id="UP000620124"/>
    </source>
</evidence>
<dbReference type="OrthoDB" id="3047072at2759"/>
<dbReference type="EMBL" id="JACAZI010000001">
    <property type="protein sequence ID" value="KAF7371926.1"/>
    <property type="molecule type" value="Genomic_DNA"/>
</dbReference>
<proteinExistence type="predicted"/>
<organism evidence="1 2">
    <name type="scientific">Mycena venus</name>
    <dbReference type="NCBI Taxonomy" id="2733690"/>
    <lineage>
        <taxon>Eukaryota</taxon>
        <taxon>Fungi</taxon>
        <taxon>Dikarya</taxon>
        <taxon>Basidiomycota</taxon>
        <taxon>Agaricomycotina</taxon>
        <taxon>Agaricomycetes</taxon>
        <taxon>Agaricomycetidae</taxon>
        <taxon>Agaricales</taxon>
        <taxon>Marasmiineae</taxon>
        <taxon>Mycenaceae</taxon>
        <taxon>Mycena</taxon>
    </lineage>
</organism>
<keyword evidence="2" id="KW-1185">Reference proteome</keyword>
<accession>A0A8H6Z7T9</accession>
<evidence type="ECO:0000313" key="1">
    <source>
        <dbReference type="EMBL" id="KAF7371926.1"/>
    </source>
</evidence>
<dbReference type="Proteomes" id="UP000620124">
    <property type="component" value="Unassembled WGS sequence"/>
</dbReference>
<reference evidence="1" key="1">
    <citation type="submission" date="2020-05" db="EMBL/GenBank/DDBJ databases">
        <title>Mycena genomes resolve the evolution of fungal bioluminescence.</title>
        <authorList>
            <person name="Tsai I.J."/>
        </authorList>
    </citation>
    <scope>NUCLEOTIDE SEQUENCE</scope>
    <source>
        <strain evidence="1">CCC161011</strain>
    </source>
</reference>